<gene>
    <name evidence="3" type="ORF">B5P44_p00279</name>
</gene>
<feature type="region of interest" description="Disordered" evidence="1">
    <location>
        <begin position="1"/>
        <end position="20"/>
    </location>
</feature>
<protein>
    <submittedName>
        <fullName evidence="3">Uncharacterized protein</fullName>
    </submittedName>
</protein>
<accession>A0A343VRQ0</accession>
<reference evidence="3" key="1">
    <citation type="journal article" date="2018" name="Front. Microbiol.">
        <title>Beyond the Limits: tRNA Array Units in Mycobacterium Genomes.</title>
        <authorList>
            <person name="Morgado S.M."/>
            <person name="Vicente A.C."/>
        </authorList>
    </citation>
    <scope>NUCLEOTIDE SEQUENCE</scope>
    <source>
        <strain evidence="3">CBMA 213</strain>
        <plasmid evidence="3">pCBMA213_1</plasmid>
    </source>
</reference>
<evidence type="ECO:0000313" key="3">
    <source>
        <dbReference type="EMBL" id="AVN58574.1"/>
    </source>
</evidence>
<evidence type="ECO:0000256" key="2">
    <source>
        <dbReference type="SAM" id="Phobius"/>
    </source>
</evidence>
<keyword evidence="3" id="KW-0614">Plasmid</keyword>
<feature type="transmembrane region" description="Helical" evidence="2">
    <location>
        <begin position="30"/>
        <end position="53"/>
    </location>
</feature>
<organism evidence="3">
    <name type="scientific">Mycolicibacterium sp. CBMA 213</name>
    <dbReference type="NCBI Taxonomy" id="1968788"/>
    <lineage>
        <taxon>Bacteria</taxon>
        <taxon>Bacillati</taxon>
        <taxon>Actinomycetota</taxon>
        <taxon>Actinomycetes</taxon>
        <taxon>Mycobacteriales</taxon>
        <taxon>Mycobacteriaceae</taxon>
        <taxon>Mycolicibacterium</taxon>
    </lineage>
</organism>
<geneLocation type="plasmid" evidence="3">
    <name>pCBMA213_1</name>
</geneLocation>
<keyword evidence="2" id="KW-0472">Membrane</keyword>
<feature type="compositionally biased region" description="Low complexity" evidence="1">
    <location>
        <begin position="280"/>
        <end position="293"/>
    </location>
</feature>
<sequence length="356" mass="37629">MKTQRKELPMRATSSYADSASSSDSEHVRVVLWAVVPLAVGAIAAIVGLWWAAVRARRERVPHSDIVPAGVQIDGLPSESVIAAASLNDAPQGFGSASTGAGSRQGDADHGVNIAAAIKRRPRVAAAVAALVVVLGVSSIVMFETLSNRQSHMTEAGPAGTPAALHRALAYAANTPPAQLIPAAQGEEPRRDWQLDGQRFEMVFGKPWLVTQVGFRPLELVPGRRVTKLRWELNDPDRTVFLQDADAAAGGNVIWTLYLGEGSYRTTGITATVLDTVPAPDASPSASPADRSPLVAYGNRNGEPTDTPNSGFGHPAAVNRDDYPWVAQHESSGALTVLFRRPISLTSIVFTPKGGA</sequence>
<dbReference type="AlphaFoldDB" id="A0A343VRQ0"/>
<keyword evidence="2" id="KW-1133">Transmembrane helix</keyword>
<keyword evidence="2" id="KW-0812">Transmembrane</keyword>
<feature type="transmembrane region" description="Helical" evidence="2">
    <location>
        <begin position="124"/>
        <end position="143"/>
    </location>
</feature>
<evidence type="ECO:0000256" key="1">
    <source>
        <dbReference type="SAM" id="MobiDB-lite"/>
    </source>
</evidence>
<proteinExistence type="predicted"/>
<name>A0A343VRQ0_9MYCO</name>
<dbReference type="EMBL" id="MF600313">
    <property type="protein sequence ID" value="AVN58574.1"/>
    <property type="molecule type" value="Genomic_DNA"/>
</dbReference>
<feature type="region of interest" description="Disordered" evidence="1">
    <location>
        <begin position="280"/>
        <end position="316"/>
    </location>
</feature>
<dbReference type="RefSeq" id="WP_172692691.1">
    <property type="nucleotide sequence ID" value="NZ_MF600313.1"/>
</dbReference>